<reference evidence="2 3" key="1">
    <citation type="submission" date="2024-05" db="EMBL/GenBank/DDBJ databases">
        <title>Haplotype-resolved chromosome-level genome assembly of Huyou (Citrus changshanensis).</title>
        <authorList>
            <person name="Miao C."/>
            <person name="Chen W."/>
            <person name="Wu Y."/>
            <person name="Wang L."/>
            <person name="Zhao S."/>
            <person name="Grierson D."/>
            <person name="Xu C."/>
            <person name="Chen K."/>
        </authorList>
    </citation>
    <scope>NUCLEOTIDE SEQUENCE [LARGE SCALE GENOMIC DNA]</scope>
    <source>
        <strain evidence="2">01-14</strain>
        <tissue evidence="2">Leaf</tissue>
    </source>
</reference>
<sequence>MEYFDGIPGVPKISDKYNPATWILGVTSSAAEAERGVDFAQIFTNSLLHE</sequence>
<organism evidence="2 3">
    <name type="scientific">Citrus x changshan-huyou</name>
    <dbReference type="NCBI Taxonomy" id="2935761"/>
    <lineage>
        <taxon>Eukaryota</taxon>
        <taxon>Viridiplantae</taxon>
        <taxon>Streptophyta</taxon>
        <taxon>Embryophyta</taxon>
        <taxon>Tracheophyta</taxon>
        <taxon>Spermatophyta</taxon>
        <taxon>Magnoliopsida</taxon>
        <taxon>eudicotyledons</taxon>
        <taxon>Gunneridae</taxon>
        <taxon>Pentapetalae</taxon>
        <taxon>rosids</taxon>
        <taxon>malvids</taxon>
        <taxon>Sapindales</taxon>
        <taxon>Rutaceae</taxon>
        <taxon>Aurantioideae</taxon>
        <taxon>Citrus</taxon>
    </lineage>
</organism>
<comment type="caution">
    <text evidence="2">The sequence shown here is derived from an EMBL/GenBank/DDBJ whole genome shotgun (WGS) entry which is preliminary data.</text>
</comment>
<dbReference type="AlphaFoldDB" id="A0AAP0LXZ5"/>
<dbReference type="Proteomes" id="UP001428341">
    <property type="component" value="Unassembled WGS sequence"/>
</dbReference>
<keyword evidence="3" id="KW-1185">Reference proteome</keyword>
<gene>
    <name evidence="2" type="ORF">WN944_003174</name>
</gene>
<protein>
    <submittedName>
        <fullName evidence="2">Uncharacterized protein</fullName>
    </submittedName>
</protein>
<evidence type="ECO:0000256" key="1">
    <source>
        <dbReference type="ARBA" id="ARBA00022448"/>
    </source>
</evidence>
<name>A0AAP0LXZ5_9ROSI</name>
<dbReference type="PANTHER" id="PTHR19241">
    <property type="entry name" value="ATP-BINDING CASSETTE TRANSPORTER"/>
    <property type="match status" value="1"/>
</dbReference>
<keyword evidence="1" id="KW-0813">Transport</keyword>
<accession>A0AAP0LXZ5</accession>
<evidence type="ECO:0000313" key="2">
    <source>
        <dbReference type="EMBL" id="KAK9192482.1"/>
    </source>
</evidence>
<proteinExistence type="predicted"/>
<evidence type="ECO:0000313" key="3">
    <source>
        <dbReference type="Proteomes" id="UP001428341"/>
    </source>
</evidence>
<dbReference type="EMBL" id="JBCGBO010000006">
    <property type="protein sequence ID" value="KAK9192482.1"/>
    <property type="molecule type" value="Genomic_DNA"/>
</dbReference>